<evidence type="ECO:0000313" key="3">
    <source>
        <dbReference type="EMBL" id="PIA98813.1"/>
    </source>
</evidence>
<evidence type="ECO:0000313" key="6">
    <source>
        <dbReference type="Proteomes" id="UP001302367"/>
    </source>
</evidence>
<dbReference type="AlphaFoldDB" id="A0A2G5I2T9"/>
<feature type="region of interest" description="Disordered" evidence="1">
    <location>
        <begin position="149"/>
        <end position="172"/>
    </location>
</feature>
<evidence type="ECO:0000259" key="2">
    <source>
        <dbReference type="Pfam" id="PF20263"/>
    </source>
</evidence>
<sequence>MQFGFGPNSRASIEYRSLLRAILREASYLPDPNARTFFKAKALEHSKKRAFRVWDRRNDPNYAEREAGLLQLDRKKLRMLQDANAGERKSLLQVLSHTYGRTGYRRHELLQPLMATAGRENLIQAMKEKTARTIALYALAESQQLNQPPALTRRNPKSLKPSVPATNARGLPMPQKRVHNLHRKWYADLLDRILPPLPTKDWEQLRDWARGKNMPQIHVPRRSNPQTRPFAHFGKYTALEAIVIQGRIDKEVYGNRKTHQITERFMQRLWADVFSTCPYMIHDTSTNKWRVIWGHQNLAQSMLAAANEVADELSMHDLVGG</sequence>
<gene>
    <name evidence="3" type="ORF">CB0940_03792</name>
    <name evidence="4" type="ORF">RHO25_005607</name>
</gene>
<organism evidence="3 5">
    <name type="scientific">Cercospora beticola</name>
    <name type="common">Sugarbeet leaf spot fungus</name>
    <dbReference type="NCBI Taxonomy" id="122368"/>
    <lineage>
        <taxon>Eukaryota</taxon>
        <taxon>Fungi</taxon>
        <taxon>Dikarya</taxon>
        <taxon>Ascomycota</taxon>
        <taxon>Pezizomycotina</taxon>
        <taxon>Dothideomycetes</taxon>
        <taxon>Dothideomycetidae</taxon>
        <taxon>Mycosphaerellales</taxon>
        <taxon>Mycosphaerellaceae</taxon>
        <taxon>Cercospora</taxon>
    </lineage>
</organism>
<dbReference type="OrthoDB" id="5521299at2759"/>
<dbReference type="Proteomes" id="UP001302367">
    <property type="component" value="Chromosome 3"/>
</dbReference>
<evidence type="ECO:0000256" key="1">
    <source>
        <dbReference type="SAM" id="MobiDB-lite"/>
    </source>
</evidence>
<accession>A0A2G5I2T9</accession>
<dbReference type="EMBL" id="CP134186">
    <property type="protein sequence ID" value="WPB00987.1"/>
    <property type="molecule type" value="Genomic_DNA"/>
</dbReference>
<proteinExistence type="predicted"/>
<dbReference type="InterPro" id="IPR046896">
    <property type="entry name" value="Cup1-like_N"/>
</dbReference>
<keyword evidence="6" id="KW-1185">Reference proteome</keyword>
<protein>
    <recommendedName>
        <fullName evidence="2">LYR motif-containing protein Cup1-like N-terminal domain-containing protein</fullName>
    </recommendedName>
</protein>
<evidence type="ECO:0000313" key="5">
    <source>
        <dbReference type="Proteomes" id="UP000230605"/>
    </source>
</evidence>
<dbReference type="EMBL" id="LKMD01000101">
    <property type="protein sequence ID" value="PIA98813.1"/>
    <property type="molecule type" value="Genomic_DNA"/>
</dbReference>
<dbReference type="Pfam" id="PF20263">
    <property type="entry name" value="LYRM2-like"/>
    <property type="match status" value="1"/>
</dbReference>
<evidence type="ECO:0000313" key="4">
    <source>
        <dbReference type="EMBL" id="WPB00987.1"/>
    </source>
</evidence>
<name>A0A2G5I2T9_CERBT</name>
<reference evidence="3 5" key="1">
    <citation type="submission" date="2015-10" db="EMBL/GenBank/DDBJ databases">
        <title>The cercosporin biosynthetic gene cluster was horizontally transferred to several fungal lineages and shown to be expanded in Cercospora beticola based on microsynteny with recipient genomes.</title>
        <authorList>
            <person name="De Jonge R."/>
            <person name="Ebert M.K."/>
            <person name="Suttle J.C."/>
            <person name="Jurick Ii W.M."/>
            <person name="Secor G.A."/>
            <person name="Thomma B.P."/>
            <person name="Van De Peer Y."/>
            <person name="Bolton M.D."/>
        </authorList>
    </citation>
    <scope>NUCLEOTIDE SEQUENCE [LARGE SCALE GENOMIC DNA]</scope>
    <source>
        <strain evidence="3 5">09-40</strain>
    </source>
</reference>
<feature type="domain" description="LYR motif-containing protein Cup1-like N-terminal" evidence="2">
    <location>
        <begin position="18"/>
        <end position="110"/>
    </location>
</feature>
<dbReference type="Proteomes" id="UP000230605">
    <property type="component" value="Chromosome 3"/>
</dbReference>
<reference evidence="4 6" key="2">
    <citation type="submission" date="2023-09" db="EMBL/GenBank/DDBJ databases">
        <title>Complete-Gapless Cercospora beticola genome.</title>
        <authorList>
            <person name="Wyatt N.A."/>
            <person name="Spanner R.E."/>
            <person name="Bolton M.D."/>
        </authorList>
    </citation>
    <scope>NUCLEOTIDE SEQUENCE [LARGE SCALE GENOMIC DNA]</scope>
    <source>
        <strain evidence="4">Cb09-40</strain>
    </source>
</reference>